<sequence>MKTKSLSRSAAVVAVLAVILAGCSSTPSSPLARFDEEQTAEDALPEAAGDHLSVDATSVRFLWSDDDLSAYAVLSEDGLPCLVMFSERQPSGIEGCGAQLPTVMTIGGRTQYALVGDRDSDVELLNGSGGWQKLADNFYRD</sequence>
<name>A0A4S4FI61_9MICO</name>
<protein>
    <recommendedName>
        <fullName evidence="3">Lipoprotein</fullName>
    </recommendedName>
</protein>
<accession>A0A4S4FI61</accession>
<evidence type="ECO:0000313" key="1">
    <source>
        <dbReference type="EMBL" id="THG29738.1"/>
    </source>
</evidence>
<evidence type="ECO:0000313" key="2">
    <source>
        <dbReference type="Proteomes" id="UP000309133"/>
    </source>
</evidence>
<dbReference type="AlphaFoldDB" id="A0A4S4FI61"/>
<dbReference type="OrthoDB" id="5125512at2"/>
<reference evidence="1 2" key="1">
    <citation type="submission" date="2019-04" db="EMBL/GenBank/DDBJ databases">
        <authorList>
            <person name="Jiang L."/>
        </authorList>
    </citation>
    <scope>NUCLEOTIDE SEQUENCE [LARGE SCALE GENOMIC DNA]</scope>
    <source>
        <strain evidence="1 2">YIM 131853</strain>
    </source>
</reference>
<keyword evidence="2" id="KW-1185">Reference proteome</keyword>
<gene>
    <name evidence="1" type="ORF">E6C64_13810</name>
</gene>
<dbReference type="EMBL" id="SSSM01000005">
    <property type="protein sequence ID" value="THG29738.1"/>
    <property type="molecule type" value="Genomic_DNA"/>
</dbReference>
<dbReference type="RefSeq" id="WP_136428066.1">
    <property type="nucleotide sequence ID" value="NZ_SSSM01000005.1"/>
</dbReference>
<proteinExistence type="predicted"/>
<organism evidence="1 2">
    <name type="scientific">Naasia lichenicola</name>
    <dbReference type="NCBI Taxonomy" id="2565933"/>
    <lineage>
        <taxon>Bacteria</taxon>
        <taxon>Bacillati</taxon>
        <taxon>Actinomycetota</taxon>
        <taxon>Actinomycetes</taxon>
        <taxon>Micrococcales</taxon>
        <taxon>Microbacteriaceae</taxon>
        <taxon>Naasia</taxon>
    </lineage>
</organism>
<comment type="caution">
    <text evidence="1">The sequence shown here is derived from an EMBL/GenBank/DDBJ whole genome shotgun (WGS) entry which is preliminary data.</text>
</comment>
<dbReference type="PROSITE" id="PS51257">
    <property type="entry name" value="PROKAR_LIPOPROTEIN"/>
    <property type="match status" value="1"/>
</dbReference>
<dbReference type="Proteomes" id="UP000309133">
    <property type="component" value="Unassembled WGS sequence"/>
</dbReference>
<evidence type="ECO:0008006" key="3">
    <source>
        <dbReference type="Google" id="ProtNLM"/>
    </source>
</evidence>